<gene>
    <name evidence="15 19" type="primary">E1</name>
</gene>
<dbReference type="HAMAP" id="MF_04000">
    <property type="entry name" value="PPV_E1"/>
    <property type="match status" value="1"/>
</dbReference>
<organism evidence="19 20">
    <name type="scientific">Human papillomavirus 136</name>
    <dbReference type="NCBI Taxonomy" id="1070409"/>
    <lineage>
        <taxon>Viruses</taxon>
        <taxon>Monodnaviria</taxon>
        <taxon>Shotokuvirae</taxon>
        <taxon>Cossaviricota</taxon>
        <taxon>Papovaviricetes</taxon>
        <taxon>Zurhausenvirales</taxon>
        <taxon>Papillomaviridae</taxon>
        <taxon>Firstpapillomavirinae</taxon>
        <taxon>Gammapapillomavirus</taxon>
        <taxon>Gammapapillomavirus 11</taxon>
    </lineage>
</organism>
<dbReference type="PIRSF" id="PIRSF003383">
    <property type="entry name" value="Rep_E1_papillomaV"/>
    <property type="match status" value="1"/>
</dbReference>
<keyword evidence="10 15" id="KW-0238">DNA-binding</keyword>
<dbReference type="GeneID" id="12983963"/>
<dbReference type="InterPro" id="IPR037102">
    <property type="entry name" value="Znf_lg_T-Ag_D1_dom_sf"/>
</dbReference>
<dbReference type="GO" id="GO:0043138">
    <property type="term" value="F:3'-5' DNA helicase activity"/>
    <property type="evidence" value="ECO:0007669"/>
    <property type="project" value="UniProtKB-UniRule"/>
</dbReference>
<keyword evidence="2 15" id="KW-0244">Early protein</keyword>
<dbReference type="Pfam" id="PF20450">
    <property type="entry name" value="PPV_E1_DBD"/>
    <property type="match status" value="1"/>
</dbReference>
<evidence type="ECO:0000256" key="17">
    <source>
        <dbReference type="SAM" id="MobiDB-lite"/>
    </source>
</evidence>
<dbReference type="InterPro" id="IPR014015">
    <property type="entry name" value="Helicase_SF3_DNA-vir"/>
</dbReference>
<dbReference type="Gene3D" id="3.40.1310.10">
    <property type="match status" value="1"/>
</dbReference>
<comment type="subcellular location">
    <subcellularLocation>
        <location evidence="1 15">Host nucleus</location>
    </subcellularLocation>
</comment>
<keyword evidence="3 15" id="KW-0597">Phosphoprotein</keyword>
<dbReference type="EC" id="5.6.2.4" evidence="15 16"/>
<dbReference type="Pfam" id="PF00524">
    <property type="entry name" value="PPV_E1_N"/>
    <property type="match status" value="1"/>
</dbReference>
<keyword evidence="8 15" id="KW-0347">Helicase</keyword>
<dbReference type="GO" id="GO:0003677">
    <property type="term" value="F:DNA binding"/>
    <property type="evidence" value="ECO:0007669"/>
    <property type="project" value="UniProtKB-UniRule"/>
</dbReference>
<dbReference type="SUPFAM" id="SSF55464">
    <property type="entry name" value="Origin of replication-binding domain, RBD-like"/>
    <property type="match status" value="1"/>
</dbReference>
<dbReference type="EMBL" id="HM999988">
    <property type="protein sequence ID" value="AEM24602.1"/>
    <property type="molecule type" value="Genomic_DNA"/>
</dbReference>
<feature type="compositionally biased region" description="Basic and acidic residues" evidence="17">
    <location>
        <begin position="583"/>
        <end position="592"/>
    </location>
</feature>
<dbReference type="Proteomes" id="UP000148647">
    <property type="component" value="Segment"/>
</dbReference>
<evidence type="ECO:0000259" key="18">
    <source>
        <dbReference type="PROSITE" id="PS51206"/>
    </source>
</evidence>
<dbReference type="Gene3D" id="1.10.10.510">
    <property type="entry name" value="Zinc finger, large T-antigen D1 domain"/>
    <property type="match status" value="1"/>
</dbReference>
<dbReference type="RefSeq" id="YP_006393290.1">
    <property type="nucleotide sequence ID" value="NC_017994.1"/>
</dbReference>
<evidence type="ECO:0000313" key="19">
    <source>
        <dbReference type="EMBL" id="AEM24602.1"/>
    </source>
</evidence>
<dbReference type="SUPFAM" id="SSF52540">
    <property type="entry name" value="P-loop containing nucleoside triphosphate hydrolases"/>
    <property type="match status" value="1"/>
</dbReference>
<evidence type="ECO:0000256" key="5">
    <source>
        <dbReference type="ARBA" id="ARBA00022705"/>
    </source>
</evidence>
<dbReference type="InterPro" id="IPR001177">
    <property type="entry name" value="PPV_DNA_helicase_E1_C"/>
</dbReference>
<name>I3P6L2_9PAPI</name>
<feature type="short sequence motif" description="Nuclear localization signal" evidence="15">
    <location>
        <begin position="81"/>
        <end position="83"/>
    </location>
</feature>
<feature type="binding site" evidence="15">
    <location>
        <begin position="433"/>
        <end position="440"/>
    </location>
    <ligand>
        <name>ATP</name>
        <dbReference type="ChEBI" id="CHEBI:30616"/>
    </ligand>
</feature>
<dbReference type="OrthoDB" id="4795at10239"/>
<dbReference type="PROSITE" id="PS51206">
    <property type="entry name" value="SF3_HELICASE_1"/>
    <property type="match status" value="1"/>
</dbReference>
<evidence type="ECO:0000256" key="16">
    <source>
        <dbReference type="PIRNR" id="PIRNR003383"/>
    </source>
</evidence>
<evidence type="ECO:0000256" key="3">
    <source>
        <dbReference type="ARBA" id="ARBA00022553"/>
    </source>
</evidence>
<dbReference type="Gene3D" id="3.40.50.300">
    <property type="entry name" value="P-loop containing nucleotide triphosphate hydrolases"/>
    <property type="match status" value="1"/>
</dbReference>
<feature type="region of interest" description="Disordered" evidence="17">
    <location>
        <begin position="581"/>
        <end position="603"/>
    </location>
</feature>
<keyword evidence="6 15" id="KW-0547">Nucleotide-binding</keyword>
<feature type="modified residue" description="Phosphoserine; by host" evidence="15">
    <location>
        <position position="87"/>
    </location>
</feature>
<protein>
    <recommendedName>
        <fullName evidence="15 16">Replication protein E1</fullName>
        <ecNumber evidence="15 16">5.6.2.4</ecNumber>
    </recommendedName>
    <alternativeName>
        <fullName evidence="15">ATP-dependent helicase E1</fullName>
    </alternativeName>
    <alternativeName>
        <fullName evidence="15">DNA 3'-5' helicase E1</fullName>
    </alternativeName>
</protein>
<comment type="caution">
    <text evidence="15">Lacks conserved residue(s) required for the propagation of feature annotation.</text>
</comment>
<comment type="catalytic activity">
    <reaction evidence="13 15 16">
        <text>ATP + H2O = ADP + phosphate + H(+)</text>
        <dbReference type="Rhea" id="RHEA:13065"/>
        <dbReference type="ChEBI" id="CHEBI:15377"/>
        <dbReference type="ChEBI" id="CHEBI:15378"/>
        <dbReference type="ChEBI" id="CHEBI:30616"/>
        <dbReference type="ChEBI" id="CHEBI:43474"/>
        <dbReference type="ChEBI" id="CHEBI:456216"/>
        <dbReference type="EC" id="5.6.2.4"/>
    </reaction>
</comment>
<dbReference type="GO" id="GO:0005524">
    <property type="term" value="F:ATP binding"/>
    <property type="evidence" value="ECO:0007669"/>
    <property type="project" value="UniProtKB-UniRule"/>
</dbReference>
<comment type="function">
    <text evidence="16">ATP-dependent DNA helicase required for initiation of viral DNA replication. It forms a complex with the viral E2 protein. The E1-E2 complex binds to the replication origin which contains binding sites for both proteins.</text>
</comment>
<dbReference type="KEGG" id="vg:12983963"/>
<evidence type="ECO:0000256" key="4">
    <source>
        <dbReference type="ARBA" id="ARBA00022562"/>
    </source>
</evidence>
<sequence length="603" mass="69215">MADTKGTNNIEMDDSSWFIVHEADCVDVTNSLDELFEDSTDCSNISNLIDDSVDEIDQGNSLALYNQQVTEECNSAVASLKRKFRKSPPEQSVAALSPRLQAISISPQRIGSSKRKLFEDSGIGDDETTNTYQVEPEIRDNDCESRTVQSACNELLRCTNLRAKLLFKFESFYGVSYTELTRQFKSDKTMNENWIIAVFAASCELIESSKQLLKQHCDFIQLIEFDFSGLYLVKFKHAKNRDTITKLISSLLNINERHLLCDPPRCRSTPAALYFYKHNITGKAFVYGVLPEWVAKQTQVNHQMAAQADTFQLSKMVQWAYDNKMTEEPAIAYYYALLADEDSNAAAFLNSNSQVKFVKDCCQMVRLYFRQEMKNMTMAQWIFKCCRECDGEEDWKVIANLLKYQGVNIIEFLTALRLFFKRIPKKNCILIHGPPDTGKSYFVYSLVQFLRGKVISFVNKQSSFFLQPLLDCKVGFMDDATYPCWSFIDVHLRNALDGNTMCVDAKHKAPQQYQLPPFFITSNINLKQEDSLRYLHSRVTSFEFPNKMPLDGQGDPVFKITDQAWKFFFLKLAKQLDLQDAENEPRGPERAFRCHSNAVDESL</sequence>
<evidence type="ECO:0000256" key="10">
    <source>
        <dbReference type="ARBA" id="ARBA00023125"/>
    </source>
</evidence>
<comment type="PTM">
    <text evidence="15">Phosphorylated.</text>
</comment>
<evidence type="ECO:0000313" key="20">
    <source>
        <dbReference type="Proteomes" id="UP000148647"/>
    </source>
</evidence>
<dbReference type="GO" id="GO:0016887">
    <property type="term" value="F:ATP hydrolysis activity"/>
    <property type="evidence" value="ECO:0007669"/>
    <property type="project" value="RHEA"/>
</dbReference>
<feature type="modified residue" description="Phosphoserine; by host" evidence="15">
    <location>
        <position position="97"/>
    </location>
</feature>
<evidence type="ECO:0000256" key="7">
    <source>
        <dbReference type="ARBA" id="ARBA00022801"/>
    </source>
</evidence>
<evidence type="ECO:0000256" key="6">
    <source>
        <dbReference type="ARBA" id="ARBA00022741"/>
    </source>
</evidence>
<dbReference type="InterPro" id="IPR027417">
    <property type="entry name" value="P-loop_NTPase"/>
</dbReference>
<evidence type="ECO:0000256" key="8">
    <source>
        <dbReference type="ARBA" id="ARBA00022806"/>
    </source>
</evidence>
<accession>I3P6L2</accession>
<evidence type="ECO:0000256" key="14">
    <source>
        <dbReference type="ARBA" id="ARBA00093297"/>
    </source>
</evidence>
<comment type="subunit">
    <text evidence="15">Can form hexamers. Interacts with E2 protein; this interaction increases E1 DNA binding specificity. Interacts with host DNA polymerase subunit POLA2. Interacts with host single stranded DNA-binding protein RPA1. Interacts with host TOP1; this interaction stimulates the enzymatic activity of TOP1.</text>
</comment>
<evidence type="ECO:0000256" key="9">
    <source>
        <dbReference type="ARBA" id="ARBA00022840"/>
    </source>
</evidence>
<comment type="similarity">
    <text evidence="15 16">Belongs to the papillomaviridae E1 protein family.</text>
</comment>
<keyword evidence="11 15" id="KW-0413">Isomerase</keyword>
<keyword evidence="5 15" id="KW-0235">DNA replication</keyword>
<comment type="catalytic activity">
    <reaction evidence="12 15">
        <text>Couples ATP hydrolysis with the unwinding of duplex DNA by translocating in the 3'-5' direction.</text>
        <dbReference type="EC" id="5.6.2.4"/>
    </reaction>
</comment>
<dbReference type="Pfam" id="PF00519">
    <property type="entry name" value="PPV_E1_C"/>
    <property type="match status" value="1"/>
</dbReference>
<proteinExistence type="inferred from homology"/>
<dbReference type="InterPro" id="IPR046935">
    <property type="entry name" value="PPV_E1_DBD_sf"/>
</dbReference>
<reference evidence="19 20" key="1">
    <citation type="journal article" date="2011" name="J. Infect. Dis.">
        <title>The oral cavity contains abundant known and novel human papillomaviruses from the Betapapillomavirus and Gammapapillomavirus genera.</title>
        <authorList>
            <person name="Bottalico D."/>
            <person name="Chen Z."/>
            <person name="Dunne A."/>
            <person name="Ostoloza J."/>
            <person name="McKinney S."/>
            <person name="Sun C."/>
            <person name="Schlecht N.F."/>
            <person name="Fatahzadeh M."/>
            <person name="Herrero R."/>
            <person name="Schiffman M."/>
            <person name="Burk R.D."/>
        </authorList>
    </citation>
    <scope>NUCLEOTIDE SEQUENCE [LARGE SCALE GENOMIC DNA]</scope>
    <source>
        <strain evidence="19">CL3865</strain>
    </source>
</reference>
<keyword evidence="4 15" id="KW-1048">Host nucleus</keyword>
<evidence type="ECO:0000256" key="11">
    <source>
        <dbReference type="ARBA" id="ARBA00023235"/>
    </source>
</evidence>
<evidence type="ECO:0000256" key="2">
    <source>
        <dbReference type="ARBA" id="ARBA00022518"/>
    </source>
</evidence>
<keyword evidence="9 15" id="KW-0067">ATP-binding</keyword>
<dbReference type="InterPro" id="IPR046832">
    <property type="entry name" value="PPV_E1_DBD"/>
</dbReference>
<evidence type="ECO:0000256" key="12">
    <source>
        <dbReference type="ARBA" id="ARBA00034617"/>
    </source>
</evidence>
<dbReference type="InterPro" id="IPR014000">
    <property type="entry name" value="PPV_DNA_helicase_E1_N"/>
</dbReference>
<evidence type="ECO:0000256" key="1">
    <source>
        <dbReference type="ARBA" id="ARBA00004147"/>
    </source>
</evidence>
<dbReference type="GO" id="GO:0042025">
    <property type="term" value="C:host cell nucleus"/>
    <property type="evidence" value="ECO:0007669"/>
    <property type="project" value="UniProtKB-SubCell"/>
</dbReference>
<evidence type="ECO:0000256" key="13">
    <source>
        <dbReference type="ARBA" id="ARBA00048988"/>
    </source>
</evidence>
<dbReference type="GO" id="GO:0006260">
    <property type="term" value="P:DNA replication"/>
    <property type="evidence" value="ECO:0007669"/>
    <property type="project" value="UniProtKB-UniRule"/>
</dbReference>
<comment type="function">
    <text evidence="14 15">ATP-dependent DNA 3'-5' helicase required for initiation of viral DNA replication. It forms a complex with the viral E2 protein. The E1-E2 complex binds to the replication origin which contains binding sites for both proteins. During the initial step, a dimer of E1 interacts with a dimer of protein E2 leading to a complex that binds the viral origin of replication with high specificity. Then, a second dimer of E1 displaces the E2 dimer in an ATP-dependent manner to form the E1 tetramer. Following this, two E1 monomers are added to each half of the site, which results in the formation of two E1 trimers on the viral ori. Subsequently, two hexamers will be created. The double hexamer acts as a bi-directional helicase machinery and unwinds the viral DNA and then recruits the host DNA polymerase to start replication.</text>
</comment>
<evidence type="ECO:0000256" key="15">
    <source>
        <dbReference type="HAMAP-Rule" id="MF_04000"/>
    </source>
</evidence>
<feature type="domain" description="SF3 helicase" evidence="18">
    <location>
        <begin position="393"/>
        <end position="557"/>
    </location>
</feature>
<dbReference type="InterPro" id="IPR016393">
    <property type="entry name" value="Rep_E1_papillomaV"/>
</dbReference>
<feature type="short sequence motif" description="Nuclear export signal" evidence="15">
    <location>
        <begin position="96"/>
        <end position="105"/>
    </location>
</feature>
<keyword evidence="7 15" id="KW-0378">Hydrolase</keyword>